<dbReference type="PANTHER" id="PTHR40943:SF1">
    <property type="entry name" value="CYTOPLASMIC PROTEIN"/>
    <property type="match status" value="1"/>
</dbReference>
<comment type="caution">
    <text evidence="2">The sequence shown here is derived from an EMBL/GenBank/DDBJ whole genome shotgun (WGS) entry which is preliminary data.</text>
</comment>
<evidence type="ECO:0000313" key="3">
    <source>
        <dbReference type="Proteomes" id="UP001233360"/>
    </source>
</evidence>
<accession>A0ABU0UTU9</accession>
<dbReference type="InterPro" id="IPR014710">
    <property type="entry name" value="RmlC-like_jellyroll"/>
</dbReference>
<proteinExistence type="predicted"/>
<evidence type="ECO:0000313" key="2">
    <source>
        <dbReference type="EMBL" id="MDQ1207733.1"/>
    </source>
</evidence>
<sequence length="123" mass="13506">MALTGIAKLTTLSELEAWGKITDFGGELLHGTTSVDVYGKMTLGNPTDAMSAGYFGTTRGIYRLVYPFSEQAIILEGEVDIIDESTGIKKTFKKGDLWVVEKGISTIWDVKSDFFVKHFFAAV</sequence>
<dbReference type="Proteomes" id="UP001233360">
    <property type="component" value="Unassembled WGS sequence"/>
</dbReference>
<dbReference type="InterPro" id="IPR008579">
    <property type="entry name" value="UGlyAH_Cupin_dom"/>
</dbReference>
<dbReference type="Pfam" id="PF05899">
    <property type="entry name" value="Cupin_3"/>
    <property type="match status" value="1"/>
</dbReference>
<organism evidence="2 3">
    <name type="scientific">Acinetobacter baylyi</name>
    <dbReference type="NCBI Taxonomy" id="202950"/>
    <lineage>
        <taxon>Bacteria</taxon>
        <taxon>Pseudomonadati</taxon>
        <taxon>Pseudomonadota</taxon>
        <taxon>Gammaproteobacteria</taxon>
        <taxon>Moraxellales</taxon>
        <taxon>Moraxellaceae</taxon>
        <taxon>Acinetobacter</taxon>
    </lineage>
</organism>
<dbReference type="RefSeq" id="WP_307002066.1">
    <property type="nucleotide sequence ID" value="NZ_JAUTBK010000002.1"/>
</dbReference>
<protein>
    <submittedName>
        <fullName evidence="2">Cupin superfamily protein</fullName>
    </submittedName>
</protein>
<dbReference type="SUPFAM" id="SSF51182">
    <property type="entry name" value="RmlC-like cupins"/>
    <property type="match status" value="1"/>
</dbReference>
<reference evidence="2 3" key="1">
    <citation type="submission" date="2023-07" db="EMBL/GenBank/DDBJ databases">
        <title>Functional and genomic diversity of the sorghum phyllosphere microbiome.</title>
        <authorList>
            <person name="Shade A."/>
        </authorList>
    </citation>
    <scope>NUCLEOTIDE SEQUENCE [LARGE SCALE GENOMIC DNA]</scope>
    <source>
        <strain evidence="2 3">SORGH_AS_0887</strain>
    </source>
</reference>
<keyword evidence="3" id="KW-1185">Reference proteome</keyword>
<dbReference type="EMBL" id="JAUTBK010000002">
    <property type="protein sequence ID" value="MDQ1207733.1"/>
    <property type="molecule type" value="Genomic_DNA"/>
</dbReference>
<evidence type="ECO:0000259" key="1">
    <source>
        <dbReference type="Pfam" id="PF05899"/>
    </source>
</evidence>
<gene>
    <name evidence="2" type="ORF">QE380_000656</name>
</gene>
<dbReference type="Gene3D" id="2.60.120.10">
    <property type="entry name" value="Jelly Rolls"/>
    <property type="match status" value="1"/>
</dbReference>
<dbReference type="InterPro" id="IPR011051">
    <property type="entry name" value="RmlC_Cupin_sf"/>
</dbReference>
<dbReference type="PANTHER" id="PTHR40943">
    <property type="entry name" value="CYTOPLASMIC PROTEIN-RELATED"/>
    <property type="match status" value="1"/>
</dbReference>
<feature type="domain" description="(S)-ureidoglycine aminohydrolase cupin" evidence="1">
    <location>
        <begin position="46"/>
        <end position="119"/>
    </location>
</feature>
<name>A0ABU0UTU9_ACIBI</name>